<dbReference type="InterPro" id="IPR006311">
    <property type="entry name" value="TAT_signal"/>
</dbReference>
<feature type="compositionally biased region" description="Low complexity" evidence="1">
    <location>
        <begin position="220"/>
        <end position="242"/>
    </location>
</feature>
<accession>A0ABT1NTR1</accession>
<organism evidence="4 5">
    <name type="scientific">Arthrobacter jinronghuae</name>
    <dbReference type="NCBI Taxonomy" id="2964609"/>
    <lineage>
        <taxon>Bacteria</taxon>
        <taxon>Bacillati</taxon>
        <taxon>Actinomycetota</taxon>
        <taxon>Actinomycetes</taxon>
        <taxon>Micrococcales</taxon>
        <taxon>Micrococcaceae</taxon>
        <taxon>Arthrobacter</taxon>
    </lineage>
</organism>
<gene>
    <name evidence="4" type="ORF">NNX28_14320</name>
</gene>
<dbReference type="Proteomes" id="UP001206924">
    <property type="component" value="Unassembled WGS sequence"/>
</dbReference>
<feature type="compositionally biased region" description="Gly residues" evidence="1">
    <location>
        <begin position="187"/>
        <end position="213"/>
    </location>
</feature>
<keyword evidence="2" id="KW-0472">Membrane</keyword>
<feature type="region of interest" description="Disordered" evidence="1">
    <location>
        <begin position="184"/>
        <end position="280"/>
    </location>
</feature>
<dbReference type="EMBL" id="JANFLP010000014">
    <property type="protein sequence ID" value="MCQ1951095.1"/>
    <property type="molecule type" value="Genomic_DNA"/>
</dbReference>
<keyword evidence="3" id="KW-0732">Signal</keyword>
<feature type="signal peptide" evidence="3">
    <location>
        <begin position="1"/>
        <end position="34"/>
    </location>
</feature>
<evidence type="ECO:0000256" key="3">
    <source>
        <dbReference type="SAM" id="SignalP"/>
    </source>
</evidence>
<evidence type="ECO:0000313" key="4">
    <source>
        <dbReference type="EMBL" id="MCQ1951095.1"/>
    </source>
</evidence>
<evidence type="ECO:0000256" key="1">
    <source>
        <dbReference type="SAM" id="MobiDB-lite"/>
    </source>
</evidence>
<evidence type="ECO:0000313" key="5">
    <source>
        <dbReference type="Proteomes" id="UP001206924"/>
    </source>
</evidence>
<proteinExistence type="predicted"/>
<keyword evidence="2" id="KW-0812">Transmembrane</keyword>
<keyword evidence="2" id="KW-1133">Transmembrane helix</keyword>
<dbReference type="PROSITE" id="PS51318">
    <property type="entry name" value="TAT"/>
    <property type="match status" value="1"/>
</dbReference>
<keyword evidence="5" id="KW-1185">Reference proteome</keyword>
<comment type="caution">
    <text evidence="4">The sequence shown here is derived from an EMBL/GenBank/DDBJ whole genome shotgun (WGS) entry which is preliminary data.</text>
</comment>
<sequence length="323" mass="32353">MKKPTKGARQLLGASAVLTLAGTVSLAGAPSAGAADNYLEFSADGNRYSPTLQGPLFDESVTYIPGTGQAATVWIRNNSADPARLSTAAVMVRSDPELNGYLGLAAGPNSSLSGRMVLGSSGSCLDVPATWNLGGGEEVALTFAVDMSLDAPNATRNREAEFDLLFYLESTEAGLGARPACDVLNGGTDGDGPGNSGPGGENGTVNGGSGTGGNKERPQAGGARSDAGGAAPAPGSLVALPGSSTSPGGPQAVPAGAVTDRPAVRTPNGTDSPGRTAEPQVLDARVQSTVEPVIRSLSGTLLIAMSVAFTAAVVLRVWSRRYV</sequence>
<feature type="chain" id="PRO_5047293449" description="Cell surface protein" evidence="3">
    <location>
        <begin position="35"/>
        <end position="323"/>
    </location>
</feature>
<protein>
    <recommendedName>
        <fullName evidence="6">Cell surface protein</fullName>
    </recommendedName>
</protein>
<feature type="transmembrane region" description="Helical" evidence="2">
    <location>
        <begin position="297"/>
        <end position="318"/>
    </location>
</feature>
<reference evidence="4 5" key="1">
    <citation type="submission" date="2022-07" db="EMBL/GenBank/DDBJ databases">
        <title>Novel species in genus Arthrobacter.</title>
        <authorList>
            <person name="Liu Y."/>
        </authorList>
    </citation>
    <scope>NUCLEOTIDE SEQUENCE [LARGE SCALE GENOMIC DNA]</scope>
    <source>
        <strain evidence="5">zg-Y859</strain>
    </source>
</reference>
<evidence type="ECO:0008006" key="6">
    <source>
        <dbReference type="Google" id="ProtNLM"/>
    </source>
</evidence>
<name>A0ABT1NTR1_9MICC</name>
<evidence type="ECO:0000256" key="2">
    <source>
        <dbReference type="SAM" id="Phobius"/>
    </source>
</evidence>
<dbReference type="RefSeq" id="WP_255866229.1">
    <property type="nucleotide sequence ID" value="NZ_CP104263.1"/>
</dbReference>